<name>A0A2C5X0J1_9PEZI</name>
<comment type="caution">
    <text evidence="1">The sequence shown here is derived from an EMBL/GenBank/DDBJ whole genome shotgun (WGS) entry which is preliminary data.</text>
</comment>
<sequence>MTPTSGGFNDFRLRGWRDRLDGSRMIRWIMEDKQYNDEMDITPKPVNWEPGVVAKSTRASNSSTRGLLD</sequence>
<reference evidence="1 2" key="2">
    <citation type="journal article" date="2013" name="IMA Fungus">
        <title>IMA Genome-F 1: Ceratocystis fimbriata: Draft nuclear genome sequence for the plant pathogen, Ceratocystis fimbriata.</title>
        <authorList>
            <person name="Wilken P.M."/>
            <person name="Steenkamp E.T."/>
            <person name="Wingfield M.J."/>
            <person name="de Beer Z.W."/>
            <person name="Wingfield B.D."/>
        </authorList>
    </citation>
    <scope>NUCLEOTIDE SEQUENCE [LARGE SCALE GENOMIC DNA]</scope>
    <source>
        <strain evidence="1 2">CBS 114723</strain>
    </source>
</reference>
<protein>
    <submittedName>
        <fullName evidence="1">Uncharacterized protein</fullName>
    </submittedName>
</protein>
<evidence type="ECO:0000313" key="2">
    <source>
        <dbReference type="Proteomes" id="UP000222788"/>
    </source>
</evidence>
<dbReference type="AlphaFoldDB" id="A0A2C5X0J1"/>
<proteinExistence type="predicted"/>
<dbReference type="EMBL" id="APWK03000081">
    <property type="protein sequence ID" value="PHH51945.1"/>
    <property type="molecule type" value="Genomic_DNA"/>
</dbReference>
<evidence type="ECO:0000313" key="1">
    <source>
        <dbReference type="EMBL" id="PHH51945.1"/>
    </source>
</evidence>
<keyword evidence="2" id="KW-1185">Reference proteome</keyword>
<accession>A0A2C5X0J1</accession>
<dbReference type="Proteomes" id="UP000222788">
    <property type="component" value="Unassembled WGS sequence"/>
</dbReference>
<organism evidence="1 2">
    <name type="scientific">Ceratocystis fimbriata CBS 114723</name>
    <dbReference type="NCBI Taxonomy" id="1035309"/>
    <lineage>
        <taxon>Eukaryota</taxon>
        <taxon>Fungi</taxon>
        <taxon>Dikarya</taxon>
        <taxon>Ascomycota</taxon>
        <taxon>Pezizomycotina</taxon>
        <taxon>Sordariomycetes</taxon>
        <taxon>Hypocreomycetidae</taxon>
        <taxon>Microascales</taxon>
        <taxon>Ceratocystidaceae</taxon>
        <taxon>Ceratocystis</taxon>
    </lineage>
</organism>
<gene>
    <name evidence="1" type="ORF">CFIMG_005751RAa</name>
</gene>
<reference evidence="1 2" key="1">
    <citation type="journal article" date="2013" name="Fungal Biol.">
        <title>Analysis of microsatellite markers in the genome of the plant pathogen Ceratocystis fimbriata.</title>
        <authorList>
            <person name="Simpson M.C."/>
            <person name="Wilken P.M."/>
            <person name="Coetzee M.P."/>
            <person name="Wingfield M.J."/>
            <person name="Wingfield B.D."/>
        </authorList>
    </citation>
    <scope>NUCLEOTIDE SEQUENCE [LARGE SCALE GENOMIC DNA]</scope>
    <source>
        <strain evidence="1 2">CBS 114723</strain>
    </source>
</reference>